<dbReference type="Gene3D" id="3.30.160.60">
    <property type="entry name" value="Classic Zinc Finger"/>
    <property type="match status" value="1"/>
</dbReference>
<evidence type="ECO:0000256" key="3">
    <source>
        <dbReference type="ARBA" id="ARBA00022989"/>
    </source>
</evidence>
<keyword evidence="5 7" id="KW-0456">Lyase</keyword>
<protein>
    <recommendedName>
        <fullName evidence="7">Endolytic murein transglycosylase</fullName>
        <ecNumber evidence="7">4.2.2.29</ecNumber>
    </recommendedName>
    <alternativeName>
        <fullName evidence="7">Peptidoglycan lytic transglycosylase</fullName>
    </alternativeName>
    <alternativeName>
        <fullName evidence="7">Peptidoglycan polymerization terminase</fullName>
    </alternativeName>
</protein>
<gene>
    <name evidence="7 8" type="primary">mltG</name>
    <name evidence="8" type="ORF">V3330_12030</name>
</gene>
<evidence type="ECO:0000256" key="6">
    <source>
        <dbReference type="ARBA" id="ARBA00023316"/>
    </source>
</evidence>
<dbReference type="AlphaFoldDB" id="A0AAW9RH75"/>
<dbReference type="GO" id="GO:0008932">
    <property type="term" value="F:lytic endotransglycosylase activity"/>
    <property type="evidence" value="ECO:0007669"/>
    <property type="project" value="UniProtKB-UniRule"/>
</dbReference>
<dbReference type="InterPro" id="IPR003770">
    <property type="entry name" value="MLTG-like"/>
</dbReference>
<comment type="similarity">
    <text evidence="7">Belongs to the transglycosylase MltG family.</text>
</comment>
<dbReference type="PANTHER" id="PTHR30518:SF2">
    <property type="entry name" value="ENDOLYTIC MUREIN TRANSGLYCOSYLASE"/>
    <property type="match status" value="1"/>
</dbReference>
<dbReference type="EMBL" id="JAZHOG010000007">
    <property type="protein sequence ID" value="MEJ8568354.1"/>
    <property type="molecule type" value="Genomic_DNA"/>
</dbReference>
<dbReference type="NCBIfam" id="TIGR00247">
    <property type="entry name" value="endolytic transglycosylase MltG"/>
    <property type="match status" value="1"/>
</dbReference>
<keyword evidence="2 7" id="KW-0812">Transmembrane</keyword>
<comment type="function">
    <text evidence="7">Functions as a peptidoglycan terminase that cleaves nascent peptidoglycan strands endolytically to terminate their elongation.</text>
</comment>
<feature type="site" description="Important for catalytic activity" evidence="7">
    <location>
        <position position="221"/>
    </location>
</feature>
<evidence type="ECO:0000313" key="8">
    <source>
        <dbReference type="EMBL" id="MEJ8568354.1"/>
    </source>
</evidence>
<keyword evidence="1 7" id="KW-1003">Cell membrane</keyword>
<sequence>MLSRGLKWLAGGLALAAGVAALAGWLAWRDYQAFLSTPLRLPAEGRVLVVEPGMSGISMVTRLADMGVTRNGWTWRLLLRLEPAIIQAGEYRLETGMKPADLLGRLTRGDVIRYRFTIVEGWTVRQLLDALAADPVLGAGVPPDAATTVLPTLVDGHVNPEGWFLPETYSFVRGDSYRELLLRSHRDMRAALEQAWAARHEDHPVTSPYELLILASIIEKETAVEAERGDVSGVFVRRLRRGMRLQTDPTVIYGIGEAYDGDIRRRDLVTDTPYNTYTRHGLPPTPIALPGRASLMAAAQPRPGDALFFVADGAGGHTFSATLEEHEKAVKKLLERTP</sequence>
<keyword evidence="4 7" id="KW-0472">Membrane</keyword>
<evidence type="ECO:0000256" key="7">
    <source>
        <dbReference type="HAMAP-Rule" id="MF_02065"/>
    </source>
</evidence>
<keyword evidence="9" id="KW-1185">Reference proteome</keyword>
<evidence type="ECO:0000313" key="9">
    <source>
        <dbReference type="Proteomes" id="UP001359886"/>
    </source>
</evidence>
<comment type="catalytic activity">
    <reaction evidence="7">
        <text>a peptidoglycan chain = a peptidoglycan chain with N-acetyl-1,6-anhydromuramyl-[peptide] at the reducing end + a peptidoglycan chain with N-acetylglucosamine at the non-reducing end.</text>
        <dbReference type="EC" id="4.2.2.29"/>
    </reaction>
</comment>
<reference evidence="8 9" key="1">
    <citation type="submission" date="2024-02" db="EMBL/GenBank/DDBJ databases">
        <title>A novel Wenzhouxiangellaceae bacterium, isolated from coastal sediments.</title>
        <authorList>
            <person name="Du Z.-J."/>
            <person name="Ye Y.-Q."/>
            <person name="Zhang X.-Y."/>
        </authorList>
    </citation>
    <scope>NUCLEOTIDE SEQUENCE [LARGE SCALE GENOMIC DNA]</scope>
    <source>
        <strain evidence="8 9">CH-27</strain>
    </source>
</reference>
<dbReference type="GO" id="GO:0071555">
    <property type="term" value="P:cell wall organization"/>
    <property type="evidence" value="ECO:0007669"/>
    <property type="project" value="UniProtKB-KW"/>
</dbReference>
<dbReference type="HAMAP" id="MF_02065">
    <property type="entry name" value="MltG"/>
    <property type="match status" value="1"/>
</dbReference>
<dbReference type="RefSeq" id="WP_354695672.1">
    <property type="nucleotide sequence ID" value="NZ_JAZHOG010000007.1"/>
</dbReference>
<comment type="caution">
    <text evidence="8">The sequence shown here is derived from an EMBL/GenBank/DDBJ whole genome shotgun (WGS) entry which is preliminary data.</text>
</comment>
<evidence type="ECO:0000256" key="1">
    <source>
        <dbReference type="ARBA" id="ARBA00022475"/>
    </source>
</evidence>
<dbReference type="PANTHER" id="PTHR30518">
    <property type="entry name" value="ENDOLYTIC MUREIN TRANSGLYCOSYLASE"/>
    <property type="match status" value="1"/>
</dbReference>
<keyword evidence="6 7" id="KW-0961">Cell wall biogenesis/degradation</keyword>
<keyword evidence="7" id="KW-0997">Cell inner membrane</keyword>
<dbReference type="Pfam" id="PF02618">
    <property type="entry name" value="YceG"/>
    <property type="match status" value="1"/>
</dbReference>
<name>A0AAW9RH75_9GAMM</name>
<evidence type="ECO:0000256" key="4">
    <source>
        <dbReference type="ARBA" id="ARBA00023136"/>
    </source>
</evidence>
<dbReference type="Gene3D" id="3.30.1490.480">
    <property type="entry name" value="Endolytic murein transglycosylase"/>
    <property type="match status" value="1"/>
</dbReference>
<dbReference type="GO" id="GO:0009252">
    <property type="term" value="P:peptidoglycan biosynthetic process"/>
    <property type="evidence" value="ECO:0007669"/>
    <property type="project" value="UniProtKB-UniRule"/>
</dbReference>
<dbReference type="Proteomes" id="UP001359886">
    <property type="component" value="Unassembled WGS sequence"/>
</dbReference>
<evidence type="ECO:0000256" key="5">
    <source>
        <dbReference type="ARBA" id="ARBA00023239"/>
    </source>
</evidence>
<evidence type="ECO:0000256" key="2">
    <source>
        <dbReference type="ARBA" id="ARBA00022692"/>
    </source>
</evidence>
<accession>A0AAW9RH75</accession>
<organism evidence="8 9">
    <name type="scientific">Elongatibacter sediminis</name>
    <dbReference type="NCBI Taxonomy" id="3119006"/>
    <lineage>
        <taxon>Bacteria</taxon>
        <taxon>Pseudomonadati</taxon>
        <taxon>Pseudomonadota</taxon>
        <taxon>Gammaproteobacteria</taxon>
        <taxon>Chromatiales</taxon>
        <taxon>Wenzhouxiangellaceae</taxon>
        <taxon>Elongatibacter</taxon>
    </lineage>
</organism>
<keyword evidence="3 7" id="KW-1133">Transmembrane helix</keyword>
<dbReference type="GO" id="GO:0005886">
    <property type="term" value="C:plasma membrane"/>
    <property type="evidence" value="ECO:0007669"/>
    <property type="project" value="UniProtKB-UniRule"/>
</dbReference>
<dbReference type="EC" id="4.2.2.29" evidence="7"/>
<dbReference type="CDD" id="cd08010">
    <property type="entry name" value="MltG_like"/>
    <property type="match status" value="1"/>
</dbReference>
<proteinExistence type="inferred from homology"/>